<name>A0ABT5DL98_9BACT</name>
<dbReference type="InterPro" id="IPR005708">
    <property type="entry name" value="Homogentis_dOase"/>
</dbReference>
<dbReference type="Proteomes" id="UP001221838">
    <property type="component" value="Unassembled WGS sequence"/>
</dbReference>
<accession>A0ABT5DL98</accession>
<evidence type="ECO:0000313" key="9">
    <source>
        <dbReference type="Proteomes" id="UP001221838"/>
    </source>
</evidence>
<dbReference type="EC" id="1.13.11.5" evidence="8"/>
<proteinExistence type="inferred from homology"/>
<dbReference type="Gene3D" id="2.60.120.10">
    <property type="entry name" value="Jelly Rolls"/>
    <property type="match status" value="1"/>
</dbReference>
<dbReference type="SUPFAM" id="SSF51182">
    <property type="entry name" value="RmlC-like cupins"/>
    <property type="match status" value="1"/>
</dbReference>
<dbReference type="GO" id="GO:0004411">
    <property type="term" value="F:homogentisate 1,2-dioxygenase activity"/>
    <property type="evidence" value="ECO:0007669"/>
    <property type="project" value="UniProtKB-EC"/>
</dbReference>
<dbReference type="Pfam" id="PF20510">
    <property type="entry name" value="HgmA_N"/>
    <property type="match status" value="1"/>
</dbReference>
<gene>
    <name evidence="8" type="ORF">POL68_38365</name>
</gene>
<keyword evidence="3" id="KW-0479">Metal-binding</keyword>
<comment type="caution">
    <text evidence="8">The sequence shown here is derived from an EMBL/GenBank/DDBJ whole genome shotgun (WGS) entry which is preliminary data.</text>
</comment>
<evidence type="ECO:0000259" key="7">
    <source>
        <dbReference type="Pfam" id="PF20510"/>
    </source>
</evidence>
<dbReference type="EMBL" id="JAQNDM010000002">
    <property type="protein sequence ID" value="MDC0714383.1"/>
    <property type="molecule type" value="Genomic_DNA"/>
</dbReference>
<evidence type="ECO:0000313" key="8">
    <source>
        <dbReference type="EMBL" id="MDC0714383.1"/>
    </source>
</evidence>
<dbReference type="InterPro" id="IPR011051">
    <property type="entry name" value="RmlC_Cupin_sf"/>
</dbReference>
<evidence type="ECO:0000256" key="6">
    <source>
        <dbReference type="ARBA" id="ARBA00023004"/>
    </source>
</evidence>
<sequence>MFERRVVGKVPRKHHIQLKDEKGALLHEECFTRDGFEGPYTIAYHQKPPHTQSLAVAAHGWKAPEAITGRPLAKRHYKSQEMKRVGGAPVDARVPLLFNADLTLGVLHPTEPDPVYFSNGDGDDLFYIHEGSGLLRSPLGDVRFEAQDYVFIPRGMVHRFLPDAGVPQYWLSLELKGGLHLPRQWRNEVGQLRMDAPYSHRDFRVVEFTGPRDEGIRELVVKRGEAFHGFAYQHTPLDVVGWDGTVYPWVFPILNFQPRAGLVHLPPTWHGTFAARGALICSFVPRVVDFHPEAIPCPYPHTSVDCDEFLFYCRGNFISRRGVGAGSISHHPMGMTHGPHPGAYEGSLGHRTTDELAVMLDTTLPLQPTAAALNIEDPHYQNSFIP</sequence>
<evidence type="ECO:0000256" key="1">
    <source>
        <dbReference type="ARBA" id="ARBA00001962"/>
    </source>
</evidence>
<dbReference type="PANTHER" id="PTHR11056:SF0">
    <property type="entry name" value="HOMOGENTISATE 1,2-DIOXYGENASE"/>
    <property type="match status" value="1"/>
</dbReference>
<dbReference type="InterPro" id="IPR014710">
    <property type="entry name" value="RmlC-like_jellyroll"/>
</dbReference>
<keyword evidence="6" id="KW-0408">Iron</keyword>
<feature type="domain" description="Homogentisate 1,2-dioxygenase N-terminal" evidence="7">
    <location>
        <begin position="116"/>
        <end position="251"/>
    </location>
</feature>
<organism evidence="8 9">
    <name type="scientific">Stigmatella ashevillensis</name>
    <dbReference type="NCBI Taxonomy" id="2995309"/>
    <lineage>
        <taxon>Bacteria</taxon>
        <taxon>Pseudomonadati</taxon>
        <taxon>Myxococcota</taxon>
        <taxon>Myxococcia</taxon>
        <taxon>Myxococcales</taxon>
        <taxon>Cystobacterineae</taxon>
        <taxon>Archangiaceae</taxon>
        <taxon>Stigmatella</taxon>
    </lineage>
</organism>
<evidence type="ECO:0000256" key="5">
    <source>
        <dbReference type="ARBA" id="ARBA00023002"/>
    </source>
</evidence>
<evidence type="ECO:0000256" key="3">
    <source>
        <dbReference type="ARBA" id="ARBA00022723"/>
    </source>
</evidence>
<dbReference type="CDD" id="cd02208">
    <property type="entry name" value="cupin_RmlC-like"/>
    <property type="match status" value="1"/>
</dbReference>
<dbReference type="PANTHER" id="PTHR11056">
    <property type="entry name" value="HOMOGENTISATE 1,2-DIOXYGENASE"/>
    <property type="match status" value="1"/>
</dbReference>
<protein>
    <submittedName>
        <fullName evidence="8">Homogentisate 1,2-dioxygenase</fullName>
        <ecNumber evidence="8">1.13.11.5</ecNumber>
    </submittedName>
</protein>
<reference evidence="8 9" key="1">
    <citation type="submission" date="2022-11" db="EMBL/GenBank/DDBJ databases">
        <title>Minimal conservation of predation-associated metabolite biosynthetic gene clusters underscores biosynthetic potential of Myxococcota including descriptions for ten novel species: Archangium lansinium sp. nov., Myxococcus landrumus sp. nov., Nannocystis bai.</title>
        <authorList>
            <person name="Ahearne A."/>
            <person name="Stevens C."/>
            <person name="Dowd S."/>
        </authorList>
    </citation>
    <scope>NUCLEOTIDE SEQUENCE [LARGE SCALE GENOMIC DNA]</scope>
    <source>
        <strain evidence="8 9">NCWAL01</strain>
    </source>
</reference>
<keyword evidence="9" id="KW-1185">Reference proteome</keyword>
<comment type="cofactor">
    <cofactor evidence="1">
        <name>Fe cation</name>
        <dbReference type="ChEBI" id="CHEBI:24875"/>
    </cofactor>
</comment>
<dbReference type="RefSeq" id="WP_272145007.1">
    <property type="nucleotide sequence ID" value="NZ_JAQNDM010000002.1"/>
</dbReference>
<evidence type="ECO:0000256" key="4">
    <source>
        <dbReference type="ARBA" id="ARBA00022964"/>
    </source>
</evidence>
<dbReference type="InterPro" id="IPR046452">
    <property type="entry name" value="HgmA_N"/>
</dbReference>
<keyword evidence="5 8" id="KW-0560">Oxidoreductase</keyword>
<evidence type="ECO:0000256" key="2">
    <source>
        <dbReference type="ARBA" id="ARBA00007757"/>
    </source>
</evidence>
<comment type="similarity">
    <text evidence="2">Belongs to the homogentisate dioxygenase family.</text>
</comment>
<keyword evidence="4" id="KW-0223">Dioxygenase</keyword>